<dbReference type="EMBL" id="HBIB01008052">
    <property type="protein sequence ID" value="CAE0242802.1"/>
    <property type="molecule type" value="Transcribed_RNA"/>
</dbReference>
<dbReference type="PANTHER" id="PTHR19282">
    <property type="entry name" value="TETRASPANIN"/>
    <property type="match status" value="1"/>
</dbReference>
<feature type="transmembrane region" description="Helical" evidence="5">
    <location>
        <begin position="23"/>
        <end position="49"/>
    </location>
</feature>
<feature type="transmembrane region" description="Helical" evidence="5">
    <location>
        <begin position="130"/>
        <end position="154"/>
    </location>
</feature>
<evidence type="ECO:0008006" key="7">
    <source>
        <dbReference type="Google" id="ProtNLM"/>
    </source>
</evidence>
<organism evidence="6">
    <name type="scientific">Palpitomonas bilix</name>
    <dbReference type="NCBI Taxonomy" id="652834"/>
    <lineage>
        <taxon>Eukaryota</taxon>
        <taxon>Eukaryota incertae sedis</taxon>
    </lineage>
</organism>
<evidence type="ECO:0000256" key="5">
    <source>
        <dbReference type="SAM" id="Phobius"/>
    </source>
</evidence>
<reference evidence="6" key="1">
    <citation type="submission" date="2021-01" db="EMBL/GenBank/DDBJ databases">
        <authorList>
            <person name="Corre E."/>
            <person name="Pelletier E."/>
            <person name="Niang G."/>
            <person name="Scheremetjew M."/>
            <person name="Finn R."/>
            <person name="Kale V."/>
            <person name="Holt S."/>
            <person name="Cochrane G."/>
            <person name="Meng A."/>
            <person name="Brown T."/>
            <person name="Cohen L."/>
        </authorList>
    </citation>
    <scope>NUCLEOTIDE SEQUENCE</scope>
    <source>
        <strain evidence="6">NIES-2562</strain>
    </source>
</reference>
<evidence type="ECO:0000256" key="4">
    <source>
        <dbReference type="ARBA" id="ARBA00023136"/>
    </source>
</evidence>
<sequence>MCTLANSTVKMGEKKGCDCGAKFCRFLLILVNVLCMVGGIALIGAGVAVKVIVDNGNANISTALKTCDFRDGVNTQGFANCFAFFCDRVGETTCSALRSFPLAFVILGVFIFALAFLGCLSGVKRNSFCIIIYFFLLLVIFLGQFIIAIVAFFFSDDILRAINGTWNLLSTSRREAVMTVFDCCGFLSTNQGPASWCNSTGVQSDITCYEMVKSIVSSHLVIVAAVGVVVVLIELVGLVGSCCARRAFKKDS</sequence>
<dbReference type="PANTHER" id="PTHR19282:SF452">
    <property type="entry name" value="LD03691P"/>
    <property type="match status" value="1"/>
</dbReference>
<name>A0A7S3D0M7_9EUKA</name>
<dbReference type="InterPro" id="IPR018499">
    <property type="entry name" value="Tetraspanin/Peripherin"/>
</dbReference>
<accession>A0A7S3D0M7</accession>
<gene>
    <name evidence="6" type="ORF">PBIL07802_LOCUS4967</name>
</gene>
<dbReference type="Pfam" id="PF00335">
    <property type="entry name" value="Tetraspanin"/>
    <property type="match status" value="1"/>
</dbReference>
<keyword evidence="4 5" id="KW-0472">Membrane</keyword>
<dbReference type="PRINTS" id="PR00259">
    <property type="entry name" value="TMFOUR"/>
</dbReference>
<protein>
    <recommendedName>
        <fullName evidence="7">Tetraspanin</fullName>
    </recommendedName>
</protein>
<feature type="transmembrane region" description="Helical" evidence="5">
    <location>
        <begin position="220"/>
        <end position="244"/>
    </location>
</feature>
<evidence type="ECO:0000256" key="2">
    <source>
        <dbReference type="ARBA" id="ARBA00022692"/>
    </source>
</evidence>
<comment type="subcellular location">
    <subcellularLocation>
        <location evidence="1">Membrane</location>
        <topology evidence="1">Multi-pass membrane protein</topology>
    </subcellularLocation>
</comment>
<proteinExistence type="predicted"/>
<keyword evidence="2 5" id="KW-0812">Transmembrane</keyword>
<evidence type="ECO:0000256" key="3">
    <source>
        <dbReference type="ARBA" id="ARBA00022989"/>
    </source>
</evidence>
<keyword evidence="3 5" id="KW-1133">Transmembrane helix</keyword>
<evidence type="ECO:0000256" key="1">
    <source>
        <dbReference type="ARBA" id="ARBA00004141"/>
    </source>
</evidence>
<feature type="transmembrane region" description="Helical" evidence="5">
    <location>
        <begin position="102"/>
        <end position="123"/>
    </location>
</feature>
<evidence type="ECO:0000313" key="6">
    <source>
        <dbReference type="EMBL" id="CAE0242802.1"/>
    </source>
</evidence>
<dbReference type="AlphaFoldDB" id="A0A7S3D0M7"/>
<dbReference type="GO" id="GO:0016020">
    <property type="term" value="C:membrane"/>
    <property type="evidence" value="ECO:0007669"/>
    <property type="project" value="UniProtKB-SubCell"/>
</dbReference>